<feature type="compositionally biased region" description="Basic and acidic residues" evidence="1">
    <location>
        <begin position="358"/>
        <end position="372"/>
    </location>
</feature>
<feature type="region of interest" description="Disordered" evidence="1">
    <location>
        <begin position="54"/>
        <end position="154"/>
    </location>
</feature>
<feature type="compositionally biased region" description="Low complexity" evidence="1">
    <location>
        <begin position="293"/>
        <end position="310"/>
    </location>
</feature>
<gene>
    <name evidence="3" type="ORF">D9613_006624</name>
</gene>
<keyword evidence="4" id="KW-1185">Reference proteome</keyword>
<feature type="transmembrane region" description="Helical" evidence="2">
    <location>
        <begin position="20"/>
        <end position="47"/>
    </location>
</feature>
<evidence type="ECO:0000313" key="4">
    <source>
        <dbReference type="Proteomes" id="UP000521872"/>
    </source>
</evidence>
<protein>
    <submittedName>
        <fullName evidence="3">Uncharacterized protein</fullName>
    </submittedName>
</protein>
<feature type="compositionally biased region" description="Low complexity" evidence="1">
    <location>
        <begin position="343"/>
        <end position="357"/>
    </location>
</feature>
<comment type="caution">
    <text evidence="3">The sequence shown here is derived from an EMBL/GenBank/DDBJ whole genome shotgun (WGS) entry which is preliminary data.</text>
</comment>
<dbReference type="EMBL" id="JAACJL010000058">
    <property type="protein sequence ID" value="KAF4611268.1"/>
    <property type="molecule type" value="Genomic_DNA"/>
</dbReference>
<keyword evidence="2" id="KW-1133">Transmembrane helix</keyword>
<name>A0A8H4QI00_9AGAR</name>
<keyword evidence="2" id="KW-0812">Transmembrane</keyword>
<feature type="compositionally biased region" description="Basic residues" evidence="1">
    <location>
        <begin position="140"/>
        <end position="149"/>
    </location>
</feature>
<proteinExistence type="predicted"/>
<dbReference type="AlphaFoldDB" id="A0A8H4QI00"/>
<evidence type="ECO:0000256" key="1">
    <source>
        <dbReference type="SAM" id="MobiDB-lite"/>
    </source>
</evidence>
<feature type="region of interest" description="Disordered" evidence="1">
    <location>
        <begin position="340"/>
        <end position="372"/>
    </location>
</feature>
<feature type="region of interest" description="Disordered" evidence="1">
    <location>
        <begin position="210"/>
        <end position="310"/>
    </location>
</feature>
<keyword evidence="2" id="KW-0472">Membrane</keyword>
<feature type="compositionally biased region" description="Polar residues" evidence="1">
    <location>
        <begin position="273"/>
        <end position="292"/>
    </location>
</feature>
<sequence length="389" mass="41301">MPSLVLLFHVDAPPLKKRRGLAGSIVSTAVSAALIGTAVGLTVYRFWRDRGKDGQIMDVPSSSGSSIDEDDKDSLPPPPYDAGAWKPAAQAPAISVPSSPRPKAAIASTSTPVATPRASVKSKRALQGSTRRPVGGSSRNRTRVVKHAHAAPSATRPEFDFGRAEVGMEDDSQTRTEVEDQMDWIGDKLSMLIEQGKRALQTEIVVMSEAKEDEVDDGRGEWEEEDAYDDDRQSVRSFQSRSRAGSVRKAKGSRPKNIMVPPSSSSGVGLGLYNTQTSGTGSVTSLSASPRRSTYTAPTSTVSTSYASATGDFAPSAVPSPFYTPSGTGHIRGISYESAAGLSSTQSSPSISTFSASVHDDPAGWESPELRESMERARARLLARRKGGV</sequence>
<evidence type="ECO:0000256" key="2">
    <source>
        <dbReference type="SAM" id="Phobius"/>
    </source>
</evidence>
<reference evidence="3 4" key="1">
    <citation type="submission" date="2019-12" db="EMBL/GenBank/DDBJ databases">
        <authorList>
            <person name="Floudas D."/>
            <person name="Bentzer J."/>
            <person name="Ahren D."/>
            <person name="Johansson T."/>
            <person name="Persson P."/>
            <person name="Tunlid A."/>
        </authorList>
    </citation>
    <scope>NUCLEOTIDE SEQUENCE [LARGE SCALE GENOMIC DNA]</scope>
    <source>
        <strain evidence="3 4">CBS 102.39</strain>
    </source>
</reference>
<organism evidence="3 4">
    <name type="scientific">Agrocybe pediades</name>
    <dbReference type="NCBI Taxonomy" id="84607"/>
    <lineage>
        <taxon>Eukaryota</taxon>
        <taxon>Fungi</taxon>
        <taxon>Dikarya</taxon>
        <taxon>Basidiomycota</taxon>
        <taxon>Agaricomycotina</taxon>
        <taxon>Agaricomycetes</taxon>
        <taxon>Agaricomycetidae</taxon>
        <taxon>Agaricales</taxon>
        <taxon>Agaricineae</taxon>
        <taxon>Strophariaceae</taxon>
        <taxon>Agrocybe</taxon>
    </lineage>
</organism>
<feature type="compositionally biased region" description="Low complexity" evidence="1">
    <location>
        <begin position="82"/>
        <end position="93"/>
    </location>
</feature>
<evidence type="ECO:0000313" key="3">
    <source>
        <dbReference type="EMBL" id="KAF4611268.1"/>
    </source>
</evidence>
<accession>A0A8H4QI00</accession>
<dbReference type="Proteomes" id="UP000521872">
    <property type="component" value="Unassembled WGS sequence"/>
</dbReference>
<feature type="compositionally biased region" description="Acidic residues" evidence="1">
    <location>
        <begin position="211"/>
        <end position="229"/>
    </location>
</feature>